<reference evidence="2" key="1">
    <citation type="journal article" date="2014" name="Front. Microbiol.">
        <title>High frequency of phylogenetically diverse reductive dehalogenase-homologous genes in deep subseafloor sedimentary metagenomes.</title>
        <authorList>
            <person name="Kawai M."/>
            <person name="Futagami T."/>
            <person name="Toyoda A."/>
            <person name="Takaki Y."/>
            <person name="Nishi S."/>
            <person name="Hori S."/>
            <person name="Arai W."/>
            <person name="Tsubouchi T."/>
            <person name="Morono Y."/>
            <person name="Uchiyama I."/>
            <person name="Ito T."/>
            <person name="Fujiyama A."/>
            <person name="Inagaki F."/>
            <person name="Takami H."/>
        </authorList>
    </citation>
    <scope>NUCLEOTIDE SEQUENCE</scope>
    <source>
        <strain evidence="2">Expedition CK06-06</strain>
    </source>
</reference>
<accession>X1SV60</accession>
<organism evidence="2">
    <name type="scientific">marine sediment metagenome</name>
    <dbReference type="NCBI Taxonomy" id="412755"/>
    <lineage>
        <taxon>unclassified sequences</taxon>
        <taxon>metagenomes</taxon>
        <taxon>ecological metagenomes</taxon>
    </lineage>
</organism>
<dbReference type="InterPro" id="IPR012340">
    <property type="entry name" value="NA-bd_OB-fold"/>
</dbReference>
<dbReference type="Gene3D" id="2.40.50.140">
    <property type="entry name" value="Nucleic acid-binding proteins"/>
    <property type="match status" value="1"/>
</dbReference>
<dbReference type="EMBL" id="BARW01006957">
    <property type="protein sequence ID" value="GAI82996.1"/>
    <property type="molecule type" value="Genomic_DNA"/>
</dbReference>
<evidence type="ECO:0000256" key="1">
    <source>
        <dbReference type="SAM" id="MobiDB-lite"/>
    </source>
</evidence>
<protein>
    <recommendedName>
        <fullName evidence="3">OB domain-containing protein</fullName>
    </recommendedName>
</protein>
<feature type="region of interest" description="Disordered" evidence="1">
    <location>
        <begin position="102"/>
        <end position="123"/>
    </location>
</feature>
<feature type="non-terminal residue" evidence="2">
    <location>
        <position position="180"/>
    </location>
</feature>
<sequence>MKIKNLENLDIGMSNIEIEGTVTYTNDPKNWTGESKGRKYNFWGQFIALEDDTGSIGCSITFKKEENALEEGDVTKIRGKLEEYTDNDGEVQKKLSGRVVKNKEEKKEATGVEKDNNGNNGKGNKNLYIARECAIKAAVELIATKKIKYEELFPRAEEIVKYIYEGYQKPEIEKLVKEEL</sequence>
<comment type="caution">
    <text evidence="2">The sequence shown here is derived from an EMBL/GenBank/DDBJ whole genome shotgun (WGS) entry which is preliminary data.</text>
</comment>
<name>X1SV60_9ZZZZ</name>
<evidence type="ECO:0000313" key="2">
    <source>
        <dbReference type="EMBL" id="GAI82996.1"/>
    </source>
</evidence>
<dbReference type="SUPFAM" id="SSF50249">
    <property type="entry name" value="Nucleic acid-binding proteins"/>
    <property type="match status" value="1"/>
</dbReference>
<dbReference type="AlphaFoldDB" id="X1SV60"/>
<gene>
    <name evidence="2" type="ORF">S12H4_14586</name>
</gene>
<evidence type="ECO:0008006" key="3">
    <source>
        <dbReference type="Google" id="ProtNLM"/>
    </source>
</evidence>
<proteinExistence type="predicted"/>
<feature type="compositionally biased region" description="Basic and acidic residues" evidence="1">
    <location>
        <begin position="102"/>
        <end position="116"/>
    </location>
</feature>